<evidence type="ECO:0008006" key="3">
    <source>
        <dbReference type="Google" id="ProtNLM"/>
    </source>
</evidence>
<dbReference type="AlphaFoldDB" id="A0AAE3MEL7"/>
<protein>
    <recommendedName>
        <fullName evidence="3">DUF2225 domain-containing protein</fullName>
    </recommendedName>
</protein>
<dbReference type="Proteomes" id="UP001207408">
    <property type="component" value="Unassembled WGS sequence"/>
</dbReference>
<dbReference type="RefSeq" id="WP_301199559.1">
    <property type="nucleotide sequence ID" value="NZ_JAPDPI010000020.1"/>
</dbReference>
<keyword evidence="2" id="KW-1185">Reference proteome</keyword>
<gene>
    <name evidence="1" type="ORF">OM074_11175</name>
</gene>
<reference evidence="1" key="1">
    <citation type="submission" date="2022-10" db="EMBL/GenBank/DDBJ databases">
        <authorList>
            <person name="Yu W.X."/>
        </authorList>
    </citation>
    <scope>NUCLEOTIDE SEQUENCE</scope>
    <source>
        <strain evidence="1">D04</strain>
    </source>
</reference>
<sequence>MSLVFAKEVICGSCGYSFEEGDYVSTHSFGEMDLDTRPAPDYRFTMNEILVTSCPVCHFCYQDITQFSPDFKRVMESSEYLSYVNHASLPSKAKEFLCKSLLLGHENKFVEAAWASLHAAWNCDDRYCIPESITCRNKAIGLFLFCNYNKEQVFKDETEMTVFLIDLYRRSHNFKLALKLCNDVLALPILKPQTRNIATFQLHLINKQDTQCYNIQDAINFCN</sequence>
<evidence type="ECO:0000313" key="2">
    <source>
        <dbReference type="Proteomes" id="UP001207408"/>
    </source>
</evidence>
<proteinExistence type="predicted"/>
<organism evidence="1 2">
    <name type="scientific">Plebeiibacterium marinum</name>
    <dbReference type="NCBI Taxonomy" id="2992111"/>
    <lineage>
        <taxon>Bacteria</taxon>
        <taxon>Pseudomonadati</taxon>
        <taxon>Bacteroidota</taxon>
        <taxon>Bacteroidia</taxon>
        <taxon>Marinilabiliales</taxon>
        <taxon>Marinilabiliaceae</taxon>
        <taxon>Plebeiibacterium</taxon>
    </lineage>
</organism>
<evidence type="ECO:0000313" key="1">
    <source>
        <dbReference type="EMBL" id="MCW3806187.1"/>
    </source>
</evidence>
<accession>A0AAE3MEL7</accession>
<name>A0AAE3MEL7_9BACT</name>
<dbReference type="EMBL" id="JAPDPI010000020">
    <property type="protein sequence ID" value="MCW3806187.1"/>
    <property type="molecule type" value="Genomic_DNA"/>
</dbReference>
<comment type="caution">
    <text evidence="1">The sequence shown here is derived from an EMBL/GenBank/DDBJ whole genome shotgun (WGS) entry which is preliminary data.</text>
</comment>